<dbReference type="Gene3D" id="3.20.20.80">
    <property type="entry name" value="Glycosidases"/>
    <property type="match status" value="1"/>
</dbReference>
<feature type="chain" id="PRO_5015336073" evidence="2">
    <location>
        <begin position="21"/>
        <end position="825"/>
    </location>
</feature>
<dbReference type="AlphaFoldDB" id="A0A2R5G8R0"/>
<accession>A0A2R5G8R0</accession>
<comment type="caution">
    <text evidence="5">The sequence shown here is derived from an EMBL/GenBank/DDBJ whole genome shotgun (WGS) entry which is preliminary data.</text>
</comment>
<dbReference type="Gene3D" id="3.30.379.10">
    <property type="entry name" value="Chitobiase/beta-hexosaminidase domain 2-like"/>
    <property type="match status" value="1"/>
</dbReference>
<evidence type="ECO:0000256" key="2">
    <source>
        <dbReference type="SAM" id="SignalP"/>
    </source>
</evidence>
<protein>
    <submittedName>
        <fullName evidence="5">Alpha-N-acetylglucosaminidase</fullName>
    </submittedName>
</protein>
<dbReference type="Pfam" id="PF05089">
    <property type="entry name" value="NAGLU"/>
    <property type="match status" value="2"/>
</dbReference>
<dbReference type="GO" id="GO:0016787">
    <property type="term" value="F:hydrolase activity"/>
    <property type="evidence" value="ECO:0007669"/>
    <property type="project" value="UniProtKB-KW"/>
</dbReference>
<feature type="domain" description="Alpha-N-acetylglucosaminidase tim-barrel" evidence="3">
    <location>
        <begin position="155"/>
        <end position="332"/>
    </location>
</feature>
<dbReference type="Pfam" id="PF12972">
    <property type="entry name" value="NAGLU_C"/>
    <property type="match status" value="1"/>
</dbReference>
<dbReference type="InterPro" id="IPR024732">
    <property type="entry name" value="NAGLU_C"/>
</dbReference>
<dbReference type="Proteomes" id="UP000241890">
    <property type="component" value="Unassembled WGS sequence"/>
</dbReference>
<evidence type="ECO:0000259" key="3">
    <source>
        <dbReference type="Pfam" id="PF05089"/>
    </source>
</evidence>
<keyword evidence="1" id="KW-0378">Hydrolase</keyword>
<dbReference type="InterPro" id="IPR029018">
    <property type="entry name" value="Hex-like_dom2"/>
</dbReference>
<reference evidence="5 6" key="1">
    <citation type="submission" date="2017-12" db="EMBL/GenBank/DDBJ databases">
        <title>Sequencing, de novo assembly and annotation of complete genome of a new Thraustochytrid species, strain FCC1311.</title>
        <authorList>
            <person name="Sedici K."/>
            <person name="Godart F."/>
            <person name="Aiese Cigliano R."/>
            <person name="Sanseverino W."/>
            <person name="Barakat M."/>
            <person name="Ortet P."/>
            <person name="Marechal E."/>
            <person name="Cagnac O."/>
            <person name="Amato A."/>
        </authorList>
    </citation>
    <scope>NUCLEOTIDE SEQUENCE [LARGE SCALE GENOMIC DNA]</scope>
</reference>
<dbReference type="Gene3D" id="1.20.120.670">
    <property type="entry name" value="N-acetyl-b-d-glucoasminidase"/>
    <property type="match status" value="1"/>
</dbReference>
<feature type="domain" description="Alpha-N-acetylglucosaminidase tim-barrel" evidence="3">
    <location>
        <begin position="385"/>
        <end position="521"/>
    </location>
</feature>
<dbReference type="OrthoDB" id="64736at2759"/>
<dbReference type="PANTHER" id="PTHR12872:SF1">
    <property type="entry name" value="ALPHA-N-ACETYLGLUCOSAMINIDASE"/>
    <property type="match status" value="1"/>
</dbReference>
<evidence type="ECO:0000313" key="5">
    <source>
        <dbReference type="EMBL" id="GBG24441.1"/>
    </source>
</evidence>
<evidence type="ECO:0000256" key="1">
    <source>
        <dbReference type="ARBA" id="ARBA00022801"/>
    </source>
</evidence>
<sequence>MFPQRLGCLTTLVLVAFTEATSQPTPVDYEFRGKGSPNAITDTLSRVLDVEPEWIASRFSIEMSSSPDEKEKYGFYEICDGTSGTYLEDKIVLRGASGPDLGYAASTYLRQVYNMSFSWNRTGGHQTANLQRDIPGPLSRVGGCIRGRRATQISYLNNVVTFSYSYAWFLFADWSYLLDWMVLSGINLSIAYTGQEEVFRKVFNRFGVSNQEYASWTNGIAYLAWSRGQRLHGCAGGLDLKTMRQQWDLQRKILARMRALGIVAVLPTFQGNVPTSMRQRFPNASMSADGIAWVDGTDPLFREIQAVYMDTLLEDFGTDHWYETDGYFNFAPEPWLRQAPWSQDRSASGEDFNSKCRYNVASASMPSPITVRKLASGFSEKDGYDHASSVYQSMADKDPEAVWLYQGWIWRGWDKDRLPYMRGFESGSPLGRFVVLDMFDEINAEWDKFDYFAYFRHPFIWGTLHNFGGNLGLWGNMNLLESAPRQAYNKTESSLAGIGAAPEGIDHNPAYYALLFDMPWRLADAGTDTTPASRVQQFLDFFVRQRYGVESELAREAWALLHKSVYGQDNEPLIAAREWLAEKSSDGVTALANGGYMNTPYKIWYSLEDVRRAWALLTDFADQRLSLGPSKVPRTLTYDLVNAGREVLAKTSGPWFERMVNTSLTTDERKRAGVALLRIQRDMDRLLCTESSFTLQEVLDKAADLARSIDANDYTLRANFLVQARSQSTTWGPQTKRASKPDSTNLDYANKHWAGQLDGFYTMRTECYLAHLESLPAFHKCVAMGSYKWTHDVQGATSMACQPDSSRERASAIQVSKTLLQIYKA</sequence>
<keyword evidence="2" id="KW-0732">Signal</keyword>
<evidence type="ECO:0000259" key="4">
    <source>
        <dbReference type="Pfam" id="PF12972"/>
    </source>
</evidence>
<dbReference type="EMBL" id="BEYU01000005">
    <property type="protein sequence ID" value="GBG24441.1"/>
    <property type="molecule type" value="Genomic_DNA"/>
</dbReference>
<feature type="signal peptide" evidence="2">
    <location>
        <begin position="1"/>
        <end position="20"/>
    </location>
</feature>
<evidence type="ECO:0000313" key="6">
    <source>
        <dbReference type="Proteomes" id="UP000241890"/>
    </source>
</evidence>
<dbReference type="InterPro" id="IPR024733">
    <property type="entry name" value="NAGLU_tim-barrel"/>
</dbReference>
<dbReference type="PANTHER" id="PTHR12872">
    <property type="entry name" value="ALPHA-N-ACETYLGLUCOSAMINIDASE"/>
    <property type="match status" value="1"/>
</dbReference>
<proteinExistence type="predicted"/>
<feature type="domain" description="Alpha-N-acetylglucosaminidase C-terminal" evidence="4">
    <location>
        <begin position="540"/>
        <end position="774"/>
    </location>
</feature>
<gene>
    <name evidence="5" type="ORF">FCC1311_006592</name>
</gene>
<name>A0A2R5G8R0_9STRA</name>
<dbReference type="InterPro" id="IPR007781">
    <property type="entry name" value="NAGLU"/>
</dbReference>
<dbReference type="InParanoid" id="A0A2R5G8R0"/>
<organism evidence="5 6">
    <name type="scientific">Hondaea fermentalgiana</name>
    <dbReference type="NCBI Taxonomy" id="2315210"/>
    <lineage>
        <taxon>Eukaryota</taxon>
        <taxon>Sar</taxon>
        <taxon>Stramenopiles</taxon>
        <taxon>Bigyra</taxon>
        <taxon>Labyrinthulomycetes</taxon>
        <taxon>Thraustochytrida</taxon>
        <taxon>Thraustochytriidae</taxon>
        <taxon>Hondaea</taxon>
    </lineage>
</organism>
<keyword evidence="6" id="KW-1185">Reference proteome</keyword>